<protein>
    <submittedName>
        <fullName evidence="1">Uncharacterized protein</fullName>
    </submittedName>
</protein>
<evidence type="ECO:0000313" key="1">
    <source>
        <dbReference type="EMBL" id="SDH25707.1"/>
    </source>
</evidence>
<reference evidence="2" key="1">
    <citation type="submission" date="2016-10" db="EMBL/GenBank/DDBJ databases">
        <authorList>
            <person name="Varghese N."/>
            <person name="Submissions S."/>
        </authorList>
    </citation>
    <scope>NUCLEOTIDE SEQUENCE [LARGE SCALE GENOMIC DNA]</scope>
    <source>
        <strain evidence="2">Gh-67</strain>
    </source>
</reference>
<keyword evidence="2" id="KW-1185">Reference proteome</keyword>
<gene>
    <name evidence="1" type="ORF">SAMN05192573_1089</name>
</gene>
<organism evidence="1 2">
    <name type="scientific">Mucilaginibacter gossypii</name>
    <dbReference type="NCBI Taxonomy" id="551996"/>
    <lineage>
        <taxon>Bacteria</taxon>
        <taxon>Pseudomonadati</taxon>
        <taxon>Bacteroidota</taxon>
        <taxon>Sphingobacteriia</taxon>
        <taxon>Sphingobacteriales</taxon>
        <taxon>Sphingobacteriaceae</taxon>
        <taxon>Mucilaginibacter</taxon>
    </lineage>
</organism>
<name>A0A1G8AXS3_9SPHI</name>
<evidence type="ECO:0000313" key="2">
    <source>
        <dbReference type="Proteomes" id="UP000199705"/>
    </source>
</evidence>
<proteinExistence type="predicted"/>
<accession>A0A1G8AXS3</accession>
<dbReference type="EMBL" id="FNCG01000008">
    <property type="protein sequence ID" value="SDH25707.1"/>
    <property type="molecule type" value="Genomic_DNA"/>
</dbReference>
<sequence length="298" mass="34214">MATDGVKIIDGDLAHDTYWGIMDLYDSKVDFELIKDKFPVMELSHFDDYDNEIYITACALAYWEIGKINAEILSLVKRMIDKGISVAIWTESSVNEGKARHNQLERFWKKISLENVKIRAPKTYRTITNLYFKPDTALTFKHIDDSYRVIICIDIIQHRGACDYRFALTTYRAKEKPTLANLLNSEIIGRKMGTGYDQSETRALQPGIERVWNFEKEGGNCNFFFGIVQFSINHKNLTSFNSKLESIGTLKMLPGLKKSGSLSGLSTFEDLEAEFLDLEKRLRIFGDKKYPVKVLCDL</sequence>
<dbReference type="RefSeq" id="WP_091169114.1">
    <property type="nucleotide sequence ID" value="NZ_FNCG01000008.1"/>
</dbReference>
<dbReference type="Proteomes" id="UP000199705">
    <property type="component" value="Unassembled WGS sequence"/>
</dbReference>
<dbReference type="AlphaFoldDB" id="A0A1G8AXS3"/>